<dbReference type="EMBL" id="CM047583">
    <property type="protein sequence ID" value="KAI9912955.1"/>
    <property type="molecule type" value="Genomic_DNA"/>
</dbReference>
<comment type="caution">
    <text evidence="1">The sequence shown here is derived from an EMBL/GenBank/DDBJ whole genome shotgun (WGS) entry which is preliminary data.</text>
</comment>
<organism evidence="1 2">
    <name type="scientific">Peronosclerospora sorghi</name>
    <dbReference type="NCBI Taxonomy" id="230839"/>
    <lineage>
        <taxon>Eukaryota</taxon>
        <taxon>Sar</taxon>
        <taxon>Stramenopiles</taxon>
        <taxon>Oomycota</taxon>
        <taxon>Peronosporomycetes</taxon>
        <taxon>Peronosporales</taxon>
        <taxon>Peronosporaceae</taxon>
        <taxon>Peronosclerospora</taxon>
    </lineage>
</organism>
<gene>
    <name evidence="1" type="ORF">PsorP6_005854</name>
</gene>
<dbReference type="Proteomes" id="UP001163321">
    <property type="component" value="Chromosome 4"/>
</dbReference>
<sequence length="308" mass="33995">MKQSAIDRGFFRSTFYRCYVDQERNKSPHGGPGGGGGAGGANCEEFEKPSRESCLGLRNGSYHKLDNDELVAPGTRVSGNDIIIGKTSPLPQSEDSSLKQRHQKRDASTALRSHENGIIDSVMLTTNADGFKFTKVRFQNIHLPQIVDKFASRHGQKGTIGMTYRQEDMPFTVEGITPNIIVNPHAIPSRMKVGHLVECLLGKVSSQTGDEGDATPFTDATVQAIADTIHNLGYQKHGNKVMYSVHTGRRLTAQIFIGPTFYQRSKHMLDDKIHSRSHGSASFEKLVRMQVRVAGGSAGRPMERLKMR</sequence>
<reference evidence="1 2" key="1">
    <citation type="journal article" date="2022" name="bioRxiv">
        <title>The genome of the oomycete Peronosclerospora sorghi, a cosmopolitan pathogen of maize and sorghum, is inflated with dispersed pseudogenes.</title>
        <authorList>
            <person name="Fletcher K."/>
            <person name="Martin F."/>
            <person name="Isakeit T."/>
            <person name="Cavanaugh K."/>
            <person name="Magill C."/>
            <person name="Michelmore R."/>
        </authorList>
    </citation>
    <scope>NUCLEOTIDE SEQUENCE [LARGE SCALE GENOMIC DNA]</scope>
    <source>
        <strain evidence="1">P6</strain>
    </source>
</reference>
<evidence type="ECO:0000313" key="1">
    <source>
        <dbReference type="EMBL" id="KAI9912955.1"/>
    </source>
</evidence>
<protein>
    <submittedName>
        <fullName evidence="1">Uncharacterized protein</fullName>
    </submittedName>
</protein>
<evidence type="ECO:0000313" key="2">
    <source>
        <dbReference type="Proteomes" id="UP001163321"/>
    </source>
</evidence>
<proteinExistence type="predicted"/>
<name>A0ACC0W2A7_9STRA</name>
<accession>A0ACC0W2A7</accession>
<keyword evidence="2" id="KW-1185">Reference proteome</keyword>